<gene>
    <name evidence="2" type="ORF">GGQ63_001824</name>
</gene>
<evidence type="ECO:0000256" key="1">
    <source>
        <dbReference type="SAM" id="MobiDB-lite"/>
    </source>
</evidence>
<name>A0A7W9FLC1_9HYPH</name>
<organism evidence="2 3">
    <name type="scientific">Prosthecomicrobium pneumaticum</name>
    <dbReference type="NCBI Taxonomy" id="81895"/>
    <lineage>
        <taxon>Bacteria</taxon>
        <taxon>Pseudomonadati</taxon>
        <taxon>Pseudomonadota</taxon>
        <taxon>Alphaproteobacteria</taxon>
        <taxon>Hyphomicrobiales</taxon>
        <taxon>Kaistiaceae</taxon>
        <taxon>Prosthecomicrobium</taxon>
    </lineage>
</organism>
<reference evidence="2 3" key="1">
    <citation type="submission" date="2020-08" db="EMBL/GenBank/DDBJ databases">
        <title>Genomic Encyclopedia of Type Strains, Phase IV (KMG-IV): sequencing the most valuable type-strain genomes for metagenomic binning, comparative biology and taxonomic classification.</title>
        <authorList>
            <person name="Goeker M."/>
        </authorList>
    </citation>
    <scope>NUCLEOTIDE SEQUENCE [LARGE SCALE GENOMIC DNA]</scope>
    <source>
        <strain evidence="2 3">DSM 16268</strain>
    </source>
</reference>
<proteinExistence type="predicted"/>
<sequence>MTKPEDPAHPQNTDVTRADPTQPSEEAKARRFLDRAATGREPDGPPPDDGALSADETKAYAAERAASAAIAVKPSG</sequence>
<dbReference type="AlphaFoldDB" id="A0A7W9FLC1"/>
<evidence type="ECO:0000313" key="2">
    <source>
        <dbReference type="EMBL" id="MBB5752770.1"/>
    </source>
</evidence>
<accession>A0A7W9FLC1</accession>
<feature type="region of interest" description="Disordered" evidence="1">
    <location>
        <begin position="1"/>
        <end position="55"/>
    </location>
</feature>
<dbReference type="RefSeq" id="WP_183854866.1">
    <property type="nucleotide sequence ID" value="NZ_JACHOO010000003.1"/>
</dbReference>
<dbReference type="Proteomes" id="UP000523821">
    <property type="component" value="Unassembled WGS sequence"/>
</dbReference>
<keyword evidence="3" id="KW-1185">Reference proteome</keyword>
<dbReference type="EMBL" id="JACHOO010000003">
    <property type="protein sequence ID" value="MBB5752770.1"/>
    <property type="molecule type" value="Genomic_DNA"/>
</dbReference>
<feature type="compositionally biased region" description="Polar residues" evidence="1">
    <location>
        <begin position="10"/>
        <end position="24"/>
    </location>
</feature>
<comment type="caution">
    <text evidence="2">The sequence shown here is derived from an EMBL/GenBank/DDBJ whole genome shotgun (WGS) entry which is preliminary data.</text>
</comment>
<protein>
    <submittedName>
        <fullName evidence="2">Uncharacterized protein</fullName>
    </submittedName>
</protein>
<evidence type="ECO:0000313" key="3">
    <source>
        <dbReference type="Proteomes" id="UP000523821"/>
    </source>
</evidence>
<feature type="compositionally biased region" description="Basic and acidic residues" evidence="1">
    <location>
        <begin position="25"/>
        <end position="43"/>
    </location>
</feature>